<feature type="transmembrane region" description="Helical" evidence="7">
    <location>
        <begin position="79"/>
        <end position="97"/>
    </location>
</feature>
<evidence type="ECO:0000259" key="8">
    <source>
        <dbReference type="Pfam" id="PF00924"/>
    </source>
</evidence>
<dbReference type="GO" id="GO:0005886">
    <property type="term" value="C:plasma membrane"/>
    <property type="evidence" value="ECO:0007669"/>
    <property type="project" value="UniProtKB-SubCell"/>
</dbReference>
<dbReference type="InterPro" id="IPR052702">
    <property type="entry name" value="MscS-like_channel"/>
</dbReference>
<organism evidence="10 11">
    <name type="scientific">Hydrogenothermus marinus</name>
    <dbReference type="NCBI Taxonomy" id="133270"/>
    <lineage>
        <taxon>Bacteria</taxon>
        <taxon>Pseudomonadati</taxon>
        <taxon>Aquificota</taxon>
        <taxon>Aquificia</taxon>
        <taxon>Aquificales</taxon>
        <taxon>Hydrogenothermaceae</taxon>
        <taxon>Hydrogenothermus</taxon>
    </lineage>
</organism>
<feature type="transmembrane region" description="Helical" evidence="7">
    <location>
        <begin position="365"/>
        <end position="385"/>
    </location>
</feature>
<feature type="transmembrane region" description="Helical" evidence="7">
    <location>
        <begin position="141"/>
        <end position="161"/>
    </location>
</feature>
<evidence type="ECO:0000256" key="7">
    <source>
        <dbReference type="SAM" id="Phobius"/>
    </source>
</evidence>
<comment type="caution">
    <text evidence="10">The sequence shown here is derived from an EMBL/GenBank/DDBJ whole genome shotgun (WGS) entry which is preliminary data.</text>
</comment>
<dbReference type="InterPro" id="IPR011066">
    <property type="entry name" value="MscS_channel_C_sf"/>
</dbReference>
<dbReference type="SUPFAM" id="SSF50182">
    <property type="entry name" value="Sm-like ribonucleoproteins"/>
    <property type="match status" value="1"/>
</dbReference>
<dbReference type="AlphaFoldDB" id="A0A3M0BIC4"/>
<dbReference type="EMBL" id="REFO01000011">
    <property type="protein sequence ID" value="RMA97183.1"/>
    <property type="molecule type" value="Genomic_DNA"/>
</dbReference>
<dbReference type="InterPro" id="IPR010920">
    <property type="entry name" value="LSM_dom_sf"/>
</dbReference>
<dbReference type="Pfam" id="PF21082">
    <property type="entry name" value="MS_channel_3rd"/>
    <property type="match status" value="1"/>
</dbReference>
<evidence type="ECO:0000313" key="10">
    <source>
        <dbReference type="EMBL" id="RMA97183.1"/>
    </source>
</evidence>
<dbReference type="InterPro" id="IPR011014">
    <property type="entry name" value="MscS_channel_TM-2"/>
</dbReference>
<dbReference type="PANTHER" id="PTHR30347:SF1">
    <property type="entry name" value="MECHANOSENSITIVE CHANNEL MSCK"/>
    <property type="match status" value="1"/>
</dbReference>
<dbReference type="InterPro" id="IPR006685">
    <property type="entry name" value="MscS_channel_2nd"/>
</dbReference>
<dbReference type="SUPFAM" id="SSF82861">
    <property type="entry name" value="Mechanosensitive channel protein MscS (YggB), transmembrane region"/>
    <property type="match status" value="1"/>
</dbReference>
<protein>
    <submittedName>
        <fullName evidence="10">Mechanosensitive ion channel-like protein</fullName>
    </submittedName>
</protein>
<dbReference type="InterPro" id="IPR006686">
    <property type="entry name" value="MscS_channel_CS"/>
</dbReference>
<dbReference type="Gene3D" id="2.30.30.60">
    <property type="match status" value="1"/>
</dbReference>
<gene>
    <name evidence="10" type="ORF">CLV39_0838</name>
</gene>
<feature type="transmembrane region" description="Helical" evidence="7">
    <location>
        <begin position="338"/>
        <end position="359"/>
    </location>
</feature>
<feature type="domain" description="Mechanosensitive ion channel MscS C-terminal" evidence="9">
    <location>
        <begin position="467"/>
        <end position="551"/>
    </location>
</feature>
<dbReference type="Pfam" id="PF00924">
    <property type="entry name" value="MS_channel_2nd"/>
    <property type="match status" value="1"/>
</dbReference>
<evidence type="ECO:0000313" key="11">
    <source>
        <dbReference type="Proteomes" id="UP000280842"/>
    </source>
</evidence>
<dbReference type="InterPro" id="IPR023408">
    <property type="entry name" value="MscS_beta-dom_sf"/>
</dbReference>
<evidence type="ECO:0000256" key="4">
    <source>
        <dbReference type="ARBA" id="ARBA00022692"/>
    </source>
</evidence>
<dbReference type="PROSITE" id="PS01246">
    <property type="entry name" value="UPF0003"/>
    <property type="match status" value="1"/>
</dbReference>
<keyword evidence="6 7" id="KW-0472">Membrane</keyword>
<feature type="transmembrane region" description="Helical" evidence="7">
    <location>
        <begin position="16"/>
        <end position="35"/>
    </location>
</feature>
<name>A0A3M0BIC4_9AQUI</name>
<feature type="transmembrane region" description="Helical" evidence="7">
    <location>
        <begin position="47"/>
        <end position="67"/>
    </location>
</feature>
<dbReference type="Proteomes" id="UP000280842">
    <property type="component" value="Unassembled WGS sequence"/>
</dbReference>
<evidence type="ECO:0000256" key="3">
    <source>
        <dbReference type="ARBA" id="ARBA00022475"/>
    </source>
</evidence>
<dbReference type="OrthoDB" id="9809206at2"/>
<dbReference type="GO" id="GO:0008381">
    <property type="term" value="F:mechanosensitive monoatomic ion channel activity"/>
    <property type="evidence" value="ECO:0007669"/>
    <property type="project" value="UniProtKB-ARBA"/>
</dbReference>
<evidence type="ECO:0000256" key="6">
    <source>
        <dbReference type="ARBA" id="ARBA00023136"/>
    </source>
</evidence>
<dbReference type="Gene3D" id="1.10.287.1260">
    <property type="match status" value="1"/>
</dbReference>
<dbReference type="RefSeq" id="WP_121922970.1">
    <property type="nucleotide sequence ID" value="NZ_REFO01000011.1"/>
</dbReference>
<feature type="transmembrane region" description="Helical" evidence="7">
    <location>
        <begin position="208"/>
        <end position="230"/>
    </location>
</feature>
<keyword evidence="3" id="KW-1003">Cell membrane</keyword>
<keyword evidence="5 7" id="KW-1133">Transmembrane helix</keyword>
<dbReference type="SUPFAM" id="SSF82689">
    <property type="entry name" value="Mechanosensitive channel protein MscS (YggB), C-terminal domain"/>
    <property type="match status" value="1"/>
</dbReference>
<feature type="transmembrane region" description="Helical" evidence="7">
    <location>
        <begin position="182"/>
        <end position="202"/>
    </location>
</feature>
<dbReference type="Gene3D" id="3.30.70.100">
    <property type="match status" value="1"/>
</dbReference>
<feature type="domain" description="Mechanosensitive ion channel MscS" evidence="8">
    <location>
        <begin position="380"/>
        <end position="457"/>
    </location>
</feature>
<accession>A0A3M0BIC4</accession>
<comment type="subcellular location">
    <subcellularLocation>
        <location evidence="1">Cell membrane</location>
        <topology evidence="1">Multi-pass membrane protein</topology>
    </subcellularLocation>
</comment>
<evidence type="ECO:0000256" key="5">
    <source>
        <dbReference type="ARBA" id="ARBA00022989"/>
    </source>
</evidence>
<evidence type="ECO:0000259" key="9">
    <source>
        <dbReference type="Pfam" id="PF21082"/>
    </source>
</evidence>
<dbReference type="PANTHER" id="PTHR30347">
    <property type="entry name" value="POTASSIUM CHANNEL RELATED"/>
    <property type="match status" value="1"/>
</dbReference>
<feature type="transmembrane region" description="Helical" evidence="7">
    <location>
        <begin position="251"/>
        <end position="273"/>
    </location>
</feature>
<sequence length="572" mass="67141">MEEVVSIFTEYLKSNIYTEIITLILGIFSVILFFLLKKHRDDFKNWYLYEGIKFFYIFSSFLAFLFLEMKLKSYITGPLFKNIFMFFIFYQIIDLIFEVFKINRKKLKNFIDFLLGLNIVILFFLDLMHNFSLPYGKNYNLIIFLKIIVAIPFLITFFYLSMRASIKLPLENKTLKNLINKIFYITNIFLAIFTILWITGIFKITFTIILGFVGISLLTILFLITLFWANDYINKNLKVILEVFPDFKNRVDTVLAIIYFISSYFYILEVFNVKYIHQKLKSLYIVKTDVLSISVYSLIEAIIFYLFILNLIILLKVFIRYLQFKKKGEFEPSPIEAVIYNFGILLASIIALSMLGITWKVLLPIIGALGIGAGFGLQSIINNYISGFIMIFNRKVEIGDVVEIKGNAGDFVGNPQELIFGIVTDIGVINTVIKTVDGISVAIPNSRFVSDNIINYTLENNYVRMRIPFKIPYDAPNKKVEEILLSSVEDFKNFLSKYNKPQVWFFEMKDYYNEYVLVIWIDARNWKRIIWLKSEIYKKAWEKFEEEGIEIPVTTIEIIKSYLEKHKNSDKT</sequence>
<evidence type="ECO:0000256" key="2">
    <source>
        <dbReference type="ARBA" id="ARBA00008017"/>
    </source>
</evidence>
<comment type="similarity">
    <text evidence="2">Belongs to the MscS (TC 1.A.23) family.</text>
</comment>
<keyword evidence="11" id="KW-1185">Reference proteome</keyword>
<evidence type="ECO:0000256" key="1">
    <source>
        <dbReference type="ARBA" id="ARBA00004651"/>
    </source>
</evidence>
<feature type="transmembrane region" description="Helical" evidence="7">
    <location>
        <begin position="293"/>
        <end position="318"/>
    </location>
</feature>
<dbReference type="InterPro" id="IPR049278">
    <property type="entry name" value="MS_channel_C"/>
</dbReference>
<proteinExistence type="inferred from homology"/>
<feature type="transmembrane region" description="Helical" evidence="7">
    <location>
        <begin position="109"/>
        <end position="129"/>
    </location>
</feature>
<keyword evidence="4 7" id="KW-0812">Transmembrane</keyword>
<reference evidence="10 11" key="1">
    <citation type="submission" date="2018-10" db="EMBL/GenBank/DDBJ databases">
        <title>Genomic Encyclopedia of Archaeal and Bacterial Type Strains, Phase II (KMG-II): from individual species to whole genera.</title>
        <authorList>
            <person name="Goeker M."/>
        </authorList>
    </citation>
    <scope>NUCLEOTIDE SEQUENCE [LARGE SCALE GENOMIC DNA]</scope>
    <source>
        <strain evidence="10 11">VM1</strain>
    </source>
</reference>